<protein>
    <submittedName>
        <fullName evidence="2">DUF4263 domain-containing protein</fullName>
    </submittedName>
</protein>
<evidence type="ECO:0000313" key="3">
    <source>
        <dbReference type="Proteomes" id="UP000621510"/>
    </source>
</evidence>
<feature type="domain" description="Shedu protein SduA C-terminal" evidence="1">
    <location>
        <begin position="393"/>
        <end position="542"/>
    </location>
</feature>
<accession>A0ABS1PNL5</accession>
<evidence type="ECO:0000313" key="2">
    <source>
        <dbReference type="EMBL" id="MBL1114021.1"/>
    </source>
</evidence>
<proteinExistence type="predicted"/>
<dbReference type="Proteomes" id="UP000621510">
    <property type="component" value="Unassembled WGS sequence"/>
</dbReference>
<name>A0ABS1PNL5_9ACTN</name>
<dbReference type="Pfam" id="PF14082">
    <property type="entry name" value="SduA_C"/>
    <property type="match status" value="1"/>
</dbReference>
<dbReference type="InterPro" id="IPR025359">
    <property type="entry name" value="SduA_C"/>
</dbReference>
<reference evidence="2 3" key="1">
    <citation type="submission" date="2021-01" db="EMBL/GenBank/DDBJ databases">
        <title>WGS of actinomycetes isolated from Thailand.</title>
        <authorList>
            <person name="Thawai C."/>
        </authorList>
    </citation>
    <scope>NUCLEOTIDE SEQUENCE [LARGE SCALE GENOMIC DNA]</scope>
    <source>
        <strain evidence="2 3">CA3R110</strain>
    </source>
</reference>
<keyword evidence="3" id="KW-1185">Reference proteome</keyword>
<evidence type="ECO:0000259" key="1">
    <source>
        <dbReference type="Pfam" id="PF14082"/>
    </source>
</evidence>
<organism evidence="2 3">
    <name type="scientific">Streptomyces endocoffeicus</name>
    <dbReference type="NCBI Taxonomy" id="2898945"/>
    <lineage>
        <taxon>Bacteria</taxon>
        <taxon>Bacillati</taxon>
        <taxon>Actinomycetota</taxon>
        <taxon>Actinomycetes</taxon>
        <taxon>Kitasatosporales</taxon>
        <taxon>Streptomycetaceae</taxon>
        <taxon>Streptomyces</taxon>
    </lineage>
</organism>
<dbReference type="RefSeq" id="WP_201851853.1">
    <property type="nucleotide sequence ID" value="NZ_JAERRG010000005.1"/>
</dbReference>
<sequence length="555" mass="60995">MKYWLLAAENKTSAYEMTRGSSQSAGGWDSSLSTVTRLGVEEGDAVLLWRRGRGGGVVALGDIASTTPVESDTLDWSLARLVERGDEGSTPPPVRVRMSFGKLSFAAPVSAEVLRVSGLDHVVKRARSATKGRQLVSLNLAAKRWRDLIQLVEEVPAPDDMPTAWSIPPGAVVKRSELHDVYGGSPRLTVGASGRTPNAFLFLDRSATGELAPRWDGPVLLASGQSQWTDTISDDNLAALAHLRRGVPLRVFVAHRSESLYLGEFAIEPESPVECWVDTGKRDIRSSYDRRSHIVDTRAPLFRLRQLNGVSMPTGEVDPFRNASRISLRLQPAGDLPAATAIRKLLTVLESEPATATSLVELDEAQLLATLVQRARRQADLDELRAAVENPESSEGDLQRLIERMTWIFGGEFLPGTVRRNITLRDQLDLALLRPDGTLHGVELKKANIKRLVTGQRNHLIVGTEVNKAVGQAMNYLRELDEKRPQILVDLGIDCRRASMTIVMGHSGFVTTDASPQEIDETIRTFNSHLTRLSVTTYGRLIENAQRTINLTASD</sequence>
<dbReference type="EMBL" id="JAERRG010000005">
    <property type="protein sequence ID" value="MBL1114021.1"/>
    <property type="molecule type" value="Genomic_DNA"/>
</dbReference>
<comment type="caution">
    <text evidence="2">The sequence shown here is derived from an EMBL/GenBank/DDBJ whole genome shotgun (WGS) entry which is preliminary data.</text>
</comment>
<gene>
    <name evidence="2" type="ORF">JK364_16705</name>
</gene>